<dbReference type="RefSeq" id="WP_379575263.1">
    <property type="nucleotide sequence ID" value="NZ_JBHUFV010000039.1"/>
</dbReference>
<evidence type="ECO:0000313" key="2">
    <source>
        <dbReference type="Proteomes" id="UP001597368"/>
    </source>
</evidence>
<dbReference type="Gene3D" id="1.10.30.50">
    <property type="match status" value="1"/>
</dbReference>
<organism evidence="1 2">
    <name type="scientific">Nonomuraea mangrovi</name>
    <dbReference type="NCBI Taxonomy" id="2316207"/>
    <lineage>
        <taxon>Bacteria</taxon>
        <taxon>Bacillati</taxon>
        <taxon>Actinomycetota</taxon>
        <taxon>Actinomycetes</taxon>
        <taxon>Streptosporangiales</taxon>
        <taxon>Streptosporangiaceae</taxon>
        <taxon>Nonomuraea</taxon>
    </lineage>
</organism>
<keyword evidence="1" id="KW-0255">Endonuclease</keyword>
<keyword evidence="1" id="KW-0378">Hydrolase</keyword>
<dbReference type="Proteomes" id="UP001597368">
    <property type="component" value="Unassembled WGS sequence"/>
</dbReference>
<accession>A0ABW4T3Y1</accession>
<evidence type="ECO:0000313" key="1">
    <source>
        <dbReference type="EMBL" id="MFD1935144.1"/>
    </source>
</evidence>
<gene>
    <name evidence="1" type="ORF">ACFSKW_27090</name>
</gene>
<sequence>MSCLEMISGDNVKSKYLSAIEPIEKAVQKYEESASQRSLHILVAREFRPEERGLGVTLEVTTRDLSEGLYKQRMADRGSSGRRIYDEIKLGAPNGICPLCGIREVSTLDHHLPRRGFPALSVAPLNLVPACTDCNKIKLDKFPATAGDQTLNPYFEDVAQDRWLRCHITSSIPTITSYAVEAPSGWSSDLTSRAHYHFQTFRLGELYSFQANSELFSVQKLHEGMFEALGELGLRSHLLKVAESAHDKNVNSWKGAMYEALAASDWYCTGKFSSKTSGAAD</sequence>
<dbReference type="EMBL" id="JBHUFV010000039">
    <property type="protein sequence ID" value="MFD1935144.1"/>
    <property type="molecule type" value="Genomic_DNA"/>
</dbReference>
<protein>
    <submittedName>
        <fullName evidence="1">HNH endonuclease</fullName>
    </submittedName>
</protein>
<name>A0ABW4T3Y1_9ACTN</name>
<proteinExistence type="predicted"/>
<reference evidence="2" key="1">
    <citation type="journal article" date="2019" name="Int. J. Syst. Evol. Microbiol.">
        <title>The Global Catalogue of Microorganisms (GCM) 10K type strain sequencing project: providing services to taxonomists for standard genome sequencing and annotation.</title>
        <authorList>
            <consortium name="The Broad Institute Genomics Platform"/>
            <consortium name="The Broad Institute Genome Sequencing Center for Infectious Disease"/>
            <person name="Wu L."/>
            <person name="Ma J."/>
        </authorList>
    </citation>
    <scope>NUCLEOTIDE SEQUENCE [LARGE SCALE GENOMIC DNA]</scope>
    <source>
        <strain evidence="2">ICMP 6774ER</strain>
    </source>
</reference>
<keyword evidence="2" id="KW-1185">Reference proteome</keyword>
<comment type="caution">
    <text evidence="1">The sequence shown here is derived from an EMBL/GenBank/DDBJ whole genome shotgun (WGS) entry which is preliminary data.</text>
</comment>
<keyword evidence="1" id="KW-0540">Nuclease</keyword>
<dbReference type="GO" id="GO:0004519">
    <property type="term" value="F:endonuclease activity"/>
    <property type="evidence" value="ECO:0007669"/>
    <property type="project" value="UniProtKB-KW"/>
</dbReference>